<dbReference type="Proteomes" id="UP000662111">
    <property type="component" value="Unassembled WGS sequence"/>
</dbReference>
<evidence type="ECO:0000313" key="2">
    <source>
        <dbReference type="EMBL" id="GGK75298.1"/>
    </source>
</evidence>
<protein>
    <submittedName>
        <fullName evidence="2">Uncharacterized protein</fullName>
    </submittedName>
</protein>
<keyword evidence="3" id="KW-1185">Reference proteome</keyword>
<proteinExistence type="predicted"/>
<reference evidence="3" key="1">
    <citation type="journal article" date="2019" name="Int. J. Syst. Evol. Microbiol.">
        <title>The Global Catalogue of Microorganisms (GCM) 10K type strain sequencing project: providing services to taxonomists for standard genome sequencing and annotation.</title>
        <authorList>
            <consortium name="The Broad Institute Genomics Platform"/>
            <consortium name="The Broad Institute Genome Sequencing Center for Infectious Disease"/>
            <person name="Wu L."/>
            <person name="Ma J."/>
        </authorList>
    </citation>
    <scope>NUCLEOTIDE SEQUENCE [LARGE SCALE GENOMIC DNA]</scope>
    <source>
        <strain evidence="3">CGMCC 1.5362</strain>
    </source>
</reference>
<evidence type="ECO:0000313" key="3">
    <source>
        <dbReference type="Proteomes" id="UP000662111"/>
    </source>
</evidence>
<evidence type="ECO:0000256" key="1">
    <source>
        <dbReference type="SAM" id="MobiDB-lite"/>
    </source>
</evidence>
<accession>A0ABQ2FCX9</accession>
<feature type="region of interest" description="Disordered" evidence="1">
    <location>
        <begin position="1"/>
        <end position="28"/>
    </location>
</feature>
<dbReference type="RefSeq" id="WP_202804520.1">
    <property type="nucleotide sequence ID" value="NZ_BMLB01000005.1"/>
</dbReference>
<dbReference type="EMBL" id="BMLB01000005">
    <property type="protein sequence ID" value="GGK75298.1"/>
    <property type="molecule type" value="Genomic_DNA"/>
</dbReference>
<sequence>MSGPASPDPRPDPRTPEGHLRLGGEGRSGWERARSRCTACGAEGLLDEGYLADTGESSKGYVRWVQGARDTGLFGGFSSMGAPKLVVRAFRCRECNHLELFAEAST</sequence>
<feature type="compositionally biased region" description="Basic and acidic residues" evidence="1">
    <location>
        <begin position="9"/>
        <end position="28"/>
    </location>
</feature>
<comment type="caution">
    <text evidence="2">The sequence shown here is derived from an EMBL/GenBank/DDBJ whole genome shotgun (WGS) entry which is preliminary data.</text>
</comment>
<organism evidence="2 3">
    <name type="scientific">Ornithinimicrobium pekingense</name>
    <dbReference type="NCBI Taxonomy" id="384677"/>
    <lineage>
        <taxon>Bacteria</taxon>
        <taxon>Bacillati</taxon>
        <taxon>Actinomycetota</taxon>
        <taxon>Actinomycetes</taxon>
        <taxon>Micrococcales</taxon>
        <taxon>Ornithinimicrobiaceae</taxon>
        <taxon>Ornithinimicrobium</taxon>
    </lineage>
</organism>
<gene>
    <name evidence="2" type="ORF">GCM10011509_24980</name>
</gene>
<name>A0ABQ2FCX9_9MICO</name>